<protein>
    <submittedName>
        <fullName evidence="1">Uncharacterized protein</fullName>
    </submittedName>
</protein>
<organism>
    <name type="scientific">Serpula lacrymans var. lacrymans (strain S7.9)</name>
    <name type="common">Dry rot fungus</name>
    <dbReference type="NCBI Taxonomy" id="578457"/>
    <lineage>
        <taxon>Eukaryota</taxon>
        <taxon>Fungi</taxon>
        <taxon>Dikarya</taxon>
        <taxon>Basidiomycota</taxon>
        <taxon>Agaricomycotina</taxon>
        <taxon>Agaricomycetes</taxon>
        <taxon>Agaricomycetidae</taxon>
        <taxon>Boletales</taxon>
        <taxon>Coniophorineae</taxon>
        <taxon>Serpulaceae</taxon>
        <taxon>Serpula</taxon>
    </lineage>
</organism>
<dbReference type="RefSeq" id="XP_007318964.1">
    <property type="nucleotide sequence ID" value="XM_007318902.1"/>
</dbReference>
<reference evidence="1" key="1">
    <citation type="submission" date="2011-04" db="EMBL/GenBank/DDBJ databases">
        <title>Evolution of plant cell wall degrading machinery underlies the functional diversity of forest fungi.</title>
        <authorList>
            <consortium name="US DOE Joint Genome Institute (JGI-PGF)"/>
            <person name="Eastwood D.C."/>
            <person name="Floudas D."/>
            <person name="Binder M."/>
            <person name="Majcherczyk A."/>
            <person name="Schneider P."/>
            <person name="Aerts A."/>
            <person name="Asiegbu F.O."/>
            <person name="Baker S.E."/>
            <person name="Barry K."/>
            <person name="Bendiksby M."/>
            <person name="Blumentritt M."/>
            <person name="Coutinho P.M."/>
            <person name="Cullen D."/>
            <person name="Cullen D."/>
            <person name="Gathman A."/>
            <person name="Goodell B."/>
            <person name="Henrissat B."/>
            <person name="Ihrmark K."/>
            <person name="Kauserud H."/>
            <person name="Kohler A."/>
            <person name="LaButti K."/>
            <person name="Lapidus A."/>
            <person name="Lavin J.L."/>
            <person name="Lee Y.-H."/>
            <person name="Lindquist E."/>
            <person name="Lilly W."/>
            <person name="Lucas S."/>
            <person name="Morin E."/>
            <person name="Murat C."/>
            <person name="Oguiza J.A."/>
            <person name="Park J."/>
            <person name="Pisabarro A.G."/>
            <person name="Riley R."/>
            <person name="Rosling A."/>
            <person name="Salamov A."/>
            <person name="Schmidt O."/>
            <person name="Schmutz J."/>
            <person name="Skrede I."/>
            <person name="Stenlid J."/>
            <person name="Wiebenga A."/>
            <person name="Xie X."/>
            <person name="Kues U."/>
            <person name="Hibbett D.S."/>
            <person name="Hoffmeister D."/>
            <person name="Hogberg N."/>
            <person name="Martin F."/>
            <person name="Grigoriev I.V."/>
            <person name="Watkinson S.C."/>
        </authorList>
    </citation>
    <scope>NUCLEOTIDE SEQUENCE</scope>
    <source>
        <strain evidence="1">S7.9</strain>
    </source>
</reference>
<evidence type="ECO:0000313" key="1">
    <source>
        <dbReference type="EMBL" id="EGO24945.1"/>
    </source>
</evidence>
<dbReference type="EMBL" id="GL945434">
    <property type="protein sequence ID" value="EGO24945.1"/>
    <property type="molecule type" value="Genomic_DNA"/>
</dbReference>
<proteinExistence type="predicted"/>
<dbReference type="GeneID" id="18815040"/>
<name>F8NW11_SERL9</name>
<gene>
    <name evidence="1" type="ORF">SERLADRAFT_438546</name>
</gene>
<sequence>MTKAKKFRPSKALTAYNLCAKDWLKTNSGPRDDFRSYYKALNPSVILSFEEQVLAIKKASSIVLPAATVT</sequence>
<dbReference type="Proteomes" id="UP000008064">
    <property type="component" value="Unassembled WGS sequence"/>
</dbReference>
<dbReference type="OrthoDB" id="3264159at2759"/>
<accession>F8NW11</accession>
<dbReference type="AlphaFoldDB" id="F8NW11"/>
<dbReference type="HOGENOM" id="CLU_2759383_0_0_1"/>
<dbReference type="KEGG" id="sla:SERLADRAFT_438546"/>